<proteinExistence type="predicted"/>
<sequence>MKVYVWPKRDESNFRSSLGSSRQLLLCHIQTHAINKRLVQTTRRFSSPRFLIESSKQSERARMSFL</sequence>
<evidence type="ECO:0000313" key="1">
    <source>
        <dbReference type="EMBL" id="CAB1436669.1"/>
    </source>
</evidence>
<protein>
    <submittedName>
        <fullName evidence="1">Uncharacterized protein</fullName>
    </submittedName>
</protein>
<accession>A0A9N7YM26</accession>
<gene>
    <name evidence="1" type="ORF">PLEPLA_LOCUS24702</name>
</gene>
<dbReference type="EMBL" id="CADEAL010001924">
    <property type="protein sequence ID" value="CAB1436669.1"/>
    <property type="molecule type" value="Genomic_DNA"/>
</dbReference>
<name>A0A9N7YM26_PLEPL</name>
<organism evidence="1 2">
    <name type="scientific">Pleuronectes platessa</name>
    <name type="common">European plaice</name>
    <dbReference type="NCBI Taxonomy" id="8262"/>
    <lineage>
        <taxon>Eukaryota</taxon>
        <taxon>Metazoa</taxon>
        <taxon>Chordata</taxon>
        <taxon>Craniata</taxon>
        <taxon>Vertebrata</taxon>
        <taxon>Euteleostomi</taxon>
        <taxon>Actinopterygii</taxon>
        <taxon>Neopterygii</taxon>
        <taxon>Teleostei</taxon>
        <taxon>Neoteleostei</taxon>
        <taxon>Acanthomorphata</taxon>
        <taxon>Carangaria</taxon>
        <taxon>Pleuronectiformes</taxon>
        <taxon>Pleuronectoidei</taxon>
        <taxon>Pleuronectidae</taxon>
        <taxon>Pleuronectes</taxon>
    </lineage>
</organism>
<reference evidence="1" key="1">
    <citation type="submission" date="2020-03" db="EMBL/GenBank/DDBJ databases">
        <authorList>
            <person name="Weist P."/>
        </authorList>
    </citation>
    <scope>NUCLEOTIDE SEQUENCE</scope>
</reference>
<dbReference type="Proteomes" id="UP001153269">
    <property type="component" value="Unassembled WGS sequence"/>
</dbReference>
<dbReference type="AlphaFoldDB" id="A0A9N7YM26"/>
<evidence type="ECO:0000313" key="2">
    <source>
        <dbReference type="Proteomes" id="UP001153269"/>
    </source>
</evidence>
<keyword evidence="2" id="KW-1185">Reference proteome</keyword>
<comment type="caution">
    <text evidence="1">The sequence shown here is derived from an EMBL/GenBank/DDBJ whole genome shotgun (WGS) entry which is preliminary data.</text>
</comment>